<organism evidence="2 3">
    <name type="scientific">Faecalibacterium langellae</name>
    <dbReference type="NCBI Taxonomy" id="3435293"/>
    <lineage>
        <taxon>Bacteria</taxon>
        <taxon>Bacillati</taxon>
        <taxon>Bacillota</taxon>
        <taxon>Clostridia</taxon>
        <taxon>Eubacteriales</taxon>
        <taxon>Oscillospiraceae</taxon>
        <taxon>Faecalibacterium</taxon>
    </lineage>
</organism>
<evidence type="ECO:0000313" key="2">
    <source>
        <dbReference type="EMBL" id="PDX58470.1"/>
    </source>
</evidence>
<dbReference type="Proteomes" id="UP000220752">
    <property type="component" value="Unassembled WGS sequence"/>
</dbReference>
<feature type="region of interest" description="Disordered" evidence="1">
    <location>
        <begin position="81"/>
        <end position="104"/>
    </location>
</feature>
<comment type="caution">
    <text evidence="2">The sequence shown here is derived from an EMBL/GenBank/DDBJ whole genome shotgun (WGS) entry which is preliminary data.</text>
</comment>
<dbReference type="AlphaFoldDB" id="A0A2A6ZAR4"/>
<reference evidence="2 3" key="1">
    <citation type="journal article" date="2017" name="Front. Microbiol.">
        <title>New Insights into the Diversity of the Genus Faecalibacterium.</title>
        <authorList>
            <person name="Benevides L."/>
            <person name="Burman S."/>
            <person name="Martin R."/>
            <person name="Robert V."/>
            <person name="Thomas M."/>
            <person name="Miquel S."/>
            <person name="Chain F."/>
            <person name="Sokol H."/>
            <person name="Bermudez-Humaran L.G."/>
            <person name="Morrison M."/>
            <person name="Langella P."/>
            <person name="Azevedo V.A."/>
            <person name="Chatel J.M."/>
            <person name="Soares S."/>
        </authorList>
    </citation>
    <scope>NUCLEOTIDE SEQUENCE [LARGE SCALE GENOMIC DNA]</scope>
    <source>
        <strain evidence="3">CNCM I-4540</strain>
    </source>
</reference>
<accession>A0A2A6ZAR4</accession>
<proteinExistence type="predicted"/>
<evidence type="ECO:0000313" key="3">
    <source>
        <dbReference type="Proteomes" id="UP000220752"/>
    </source>
</evidence>
<evidence type="ECO:0000256" key="1">
    <source>
        <dbReference type="SAM" id="MobiDB-lite"/>
    </source>
</evidence>
<evidence type="ECO:0008006" key="4">
    <source>
        <dbReference type="Google" id="ProtNLM"/>
    </source>
</evidence>
<dbReference type="EMBL" id="NMTQ01000029">
    <property type="protein sequence ID" value="PDX58470.1"/>
    <property type="molecule type" value="Genomic_DNA"/>
</dbReference>
<gene>
    <name evidence="2" type="ORF">CGS46_07740</name>
</gene>
<sequence length="104" mass="12143">MRTGLTKQEKTTNIWFDEKDPLIHIRTHNTDLKNRLTAYSRRYPAICKLTDEDAETGCMEFEIRKGRFSFRLTAPYSEERRRAASEAAKKHSGNLTHTIQKDVV</sequence>
<protein>
    <recommendedName>
        <fullName evidence="4">Molecular chaperone</fullName>
    </recommendedName>
</protein>
<keyword evidence="3" id="KW-1185">Reference proteome</keyword>
<name>A0A2A6ZAR4_9FIRM</name>